<dbReference type="RefSeq" id="YP_009984676.1">
    <property type="nucleotide sequence ID" value="NC_052653.1"/>
</dbReference>
<dbReference type="KEGG" id="vg:62612021"/>
<evidence type="ECO:0000313" key="1">
    <source>
        <dbReference type="EMBL" id="AYD84997.1"/>
    </source>
</evidence>
<accession>A0A386KLH7</accession>
<keyword evidence="2" id="KW-1185">Reference proteome</keyword>
<dbReference type="Proteomes" id="UP000268217">
    <property type="component" value="Segment"/>
</dbReference>
<reference evidence="2" key="1">
    <citation type="submission" date="2018-08" db="EMBL/GenBank/DDBJ databases">
        <authorList>
            <person name="Liu G."/>
            <person name="Sun H."/>
            <person name="Ren H."/>
            <person name="Pan Q."/>
        </authorList>
    </citation>
    <scope>NUCLEOTIDE SEQUENCE [LARGE SCALE GENOMIC DNA]</scope>
</reference>
<organism evidence="1 2">
    <name type="scientific">Escherichia phage vB_vPM_PD06</name>
    <dbReference type="NCBI Taxonomy" id="2315527"/>
    <lineage>
        <taxon>Viruses</taxon>
        <taxon>Duplodnaviria</taxon>
        <taxon>Heunggongvirae</taxon>
        <taxon>Uroviricota</taxon>
        <taxon>Caudoviricetes</taxon>
        <taxon>Stephanstirmvirinae</taxon>
        <taxon>Justusliebigvirus</taxon>
        <taxon>Justusliebigvirus PD06</taxon>
    </lineage>
</organism>
<proteinExistence type="predicted"/>
<name>A0A386KLH7_9CAUD</name>
<dbReference type="EMBL" id="MH816848">
    <property type="protein sequence ID" value="AYD84997.1"/>
    <property type="molecule type" value="Genomic_DNA"/>
</dbReference>
<evidence type="ECO:0000313" key="2">
    <source>
        <dbReference type="Proteomes" id="UP000268217"/>
    </source>
</evidence>
<dbReference type="GeneID" id="62612021"/>
<protein>
    <submittedName>
        <fullName evidence="1">Uncharacterized protein</fullName>
    </submittedName>
</protein>
<sequence>MFYGYVTKQHTGSVTLMADVIEVNFKTKKKVDKYTILKNICVVCFNSVIYDSRKGEDENEPYIQISKGKGQCICKNCAVAIKEVVDENHWDQ</sequence>